<protein>
    <submittedName>
        <fullName evidence="2">Uncharacterized protein</fullName>
    </submittedName>
</protein>
<reference evidence="2 3" key="1">
    <citation type="submission" date="2024-04" db="EMBL/GenBank/DDBJ databases">
        <authorList>
            <person name="Waldvogel A.-M."/>
            <person name="Schoenle A."/>
        </authorList>
    </citation>
    <scope>NUCLEOTIDE SEQUENCE [LARGE SCALE GENOMIC DNA]</scope>
</reference>
<keyword evidence="3" id="KW-1185">Reference proteome</keyword>
<evidence type="ECO:0000313" key="3">
    <source>
        <dbReference type="Proteomes" id="UP001497482"/>
    </source>
</evidence>
<dbReference type="Gene3D" id="3.30.70.1820">
    <property type="entry name" value="L1 transposable element, RRM domain"/>
    <property type="match status" value="1"/>
</dbReference>
<evidence type="ECO:0000313" key="2">
    <source>
        <dbReference type="EMBL" id="CAL1608549.1"/>
    </source>
</evidence>
<organism evidence="2 3">
    <name type="scientific">Knipowitschia caucasica</name>
    <name type="common">Caucasian dwarf goby</name>
    <name type="synonym">Pomatoschistus caucasicus</name>
    <dbReference type="NCBI Taxonomy" id="637954"/>
    <lineage>
        <taxon>Eukaryota</taxon>
        <taxon>Metazoa</taxon>
        <taxon>Chordata</taxon>
        <taxon>Craniata</taxon>
        <taxon>Vertebrata</taxon>
        <taxon>Euteleostomi</taxon>
        <taxon>Actinopterygii</taxon>
        <taxon>Neopterygii</taxon>
        <taxon>Teleostei</taxon>
        <taxon>Neoteleostei</taxon>
        <taxon>Acanthomorphata</taxon>
        <taxon>Gobiaria</taxon>
        <taxon>Gobiiformes</taxon>
        <taxon>Gobioidei</taxon>
        <taxon>Gobiidae</taxon>
        <taxon>Gobiinae</taxon>
        <taxon>Knipowitschia</taxon>
    </lineage>
</organism>
<name>A0AAV2M5G9_KNICA</name>
<dbReference type="Proteomes" id="UP001497482">
    <property type="component" value="Chromosome 6"/>
</dbReference>
<dbReference type="AlphaFoldDB" id="A0AAV2M5G9"/>
<proteinExistence type="predicted"/>
<gene>
    <name evidence="2" type="ORF">KC01_LOCUS35460</name>
</gene>
<dbReference type="EMBL" id="OZ035828">
    <property type="protein sequence ID" value="CAL1608549.1"/>
    <property type="molecule type" value="Genomic_DNA"/>
</dbReference>
<evidence type="ECO:0000256" key="1">
    <source>
        <dbReference type="SAM" id="MobiDB-lite"/>
    </source>
</evidence>
<feature type="region of interest" description="Disordered" evidence="1">
    <location>
        <begin position="1"/>
        <end position="33"/>
    </location>
</feature>
<sequence>MYTRAKTDAAKVGLTQPEGSPEPGAVSEQDANNANERLLIRMEKCEDLEGRSRLNNIRVVGVPEGSEDSRPTVFVAKLLQGLLGLDGEPVLDRAHR</sequence>
<accession>A0AAV2M5G9</accession>